<evidence type="ECO:0000313" key="13">
    <source>
        <dbReference type="Proteomes" id="UP000301475"/>
    </source>
</evidence>
<dbReference type="CDD" id="cd00082">
    <property type="entry name" value="HisKA"/>
    <property type="match status" value="1"/>
</dbReference>
<evidence type="ECO:0000256" key="6">
    <source>
        <dbReference type="ARBA" id="ARBA00022777"/>
    </source>
</evidence>
<organism evidence="12 13">
    <name type="scientific">Ruminococcus bovis</name>
    <dbReference type="NCBI Taxonomy" id="2564099"/>
    <lineage>
        <taxon>Bacteria</taxon>
        <taxon>Bacillati</taxon>
        <taxon>Bacillota</taxon>
        <taxon>Clostridia</taxon>
        <taxon>Eubacteriales</taxon>
        <taxon>Oscillospiraceae</taxon>
        <taxon>Ruminococcus</taxon>
    </lineage>
</organism>
<keyword evidence="5" id="KW-0808">Transferase</keyword>
<dbReference type="SMART" id="SM00387">
    <property type="entry name" value="HATPase_c"/>
    <property type="match status" value="1"/>
</dbReference>
<keyword evidence="13" id="KW-1185">Reference proteome</keyword>
<dbReference type="PRINTS" id="PR00344">
    <property type="entry name" value="BCTRLSENSOR"/>
</dbReference>
<dbReference type="PANTHER" id="PTHR43711:SF1">
    <property type="entry name" value="HISTIDINE KINASE 1"/>
    <property type="match status" value="1"/>
</dbReference>
<dbReference type="SMART" id="SM00304">
    <property type="entry name" value="HAMP"/>
    <property type="match status" value="1"/>
</dbReference>
<dbReference type="Gene3D" id="6.10.340.10">
    <property type="match status" value="1"/>
</dbReference>
<feature type="transmembrane region" description="Helical" evidence="9">
    <location>
        <begin position="12"/>
        <end position="37"/>
    </location>
</feature>
<dbReference type="InterPro" id="IPR050736">
    <property type="entry name" value="Sensor_HK_Regulatory"/>
</dbReference>
<keyword evidence="6 12" id="KW-0418">Kinase</keyword>
<dbReference type="SMART" id="SM00388">
    <property type="entry name" value="HisKA"/>
    <property type="match status" value="1"/>
</dbReference>
<protein>
    <recommendedName>
        <fullName evidence="3">histidine kinase</fullName>
        <ecNumber evidence="3">2.7.13.3</ecNumber>
    </recommendedName>
</protein>
<dbReference type="PROSITE" id="PS50109">
    <property type="entry name" value="HIS_KIN"/>
    <property type="match status" value="1"/>
</dbReference>
<comment type="subcellular location">
    <subcellularLocation>
        <location evidence="2">Membrane</location>
    </subcellularLocation>
</comment>
<dbReference type="InterPro" id="IPR003661">
    <property type="entry name" value="HisK_dim/P_dom"/>
</dbReference>
<evidence type="ECO:0000256" key="5">
    <source>
        <dbReference type="ARBA" id="ARBA00022679"/>
    </source>
</evidence>
<comment type="catalytic activity">
    <reaction evidence="1">
        <text>ATP + protein L-histidine = ADP + protein N-phospho-L-histidine.</text>
        <dbReference type="EC" id="2.7.13.3"/>
    </reaction>
</comment>
<evidence type="ECO:0000256" key="3">
    <source>
        <dbReference type="ARBA" id="ARBA00012438"/>
    </source>
</evidence>
<evidence type="ECO:0000256" key="9">
    <source>
        <dbReference type="SAM" id="Phobius"/>
    </source>
</evidence>
<keyword evidence="9" id="KW-0812">Transmembrane</keyword>
<evidence type="ECO:0000259" key="10">
    <source>
        <dbReference type="PROSITE" id="PS50109"/>
    </source>
</evidence>
<evidence type="ECO:0000259" key="11">
    <source>
        <dbReference type="PROSITE" id="PS50885"/>
    </source>
</evidence>
<dbReference type="FunFam" id="3.30.565.10:FF:000006">
    <property type="entry name" value="Sensor histidine kinase WalK"/>
    <property type="match status" value="1"/>
</dbReference>
<dbReference type="InterPro" id="IPR036890">
    <property type="entry name" value="HATPase_C_sf"/>
</dbReference>
<dbReference type="GO" id="GO:0000155">
    <property type="term" value="F:phosphorelay sensor kinase activity"/>
    <property type="evidence" value="ECO:0007669"/>
    <property type="project" value="InterPro"/>
</dbReference>
<dbReference type="Pfam" id="PF00512">
    <property type="entry name" value="HisKA"/>
    <property type="match status" value="1"/>
</dbReference>
<dbReference type="EMBL" id="CP039381">
    <property type="protein sequence ID" value="QCT06476.1"/>
    <property type="molecule type" value="Genomic_DNA"/>
</dbReference>
<evidence type="ECO:0000256" key="8">
    <source>
        <dbReference type="ARBA" id="ARBA00023136"/>
    </source>
</evidence>
<accession>A0A4P8XTY9</accession>
<dbReference type="GO" id="GO:0016020">
    <property type="term" value="C:membrane"/>
    <property type="evidence" value="ECO:0007669"/>
    <property type="project" value="UniProtKB-SubCell"/>
</dbReference>
<evidence type="ECO:0000256" key="4">
    <source>
        <dbReference type="ARBA" id="ARBA00022553"/>
    </source>
</evidence>
<feature type="transmembrane region" description="Helical" evidence="9">
    <location>
        <begin position="167"/>
        <end position="193"/>
    </location>
</feature>
<dbReference type="EC" id="2.7.13.3" evidence="3"/>
<evidence type="ECO:0000313" key="12">
    <source>
        <dbReference type="EMBL" id="QCT06476.1"/>
    </source>
</evidence>
<dbReference type="InterPro" id="IPR003594">
    <property type="entry name" value="HATPase_dom"/>
</dbReference>
<keyword evidence="9" id="KW-1133">Transmembrane helix</keyword>
<dbReference type="SUPFAM" id="SSF158472">
    <property type="entry name" value="HAMP domain-like"/>
    <property type="match status" value="1"/>
</dbReference>
<sequence>MMTSGITKRWLLNILSVVALIIVAIVLCLSFMIRAYYYNSVEQSISVRCNELTKVFDEVDSDTTTDFLTTAQQYIEDFPDKKQLELQSLNSVGRVTLTSTGFLPDEKEEMPDFDEALKSPNGYAVCRSTLTSGEKVFAGTKIITSQDGTVLGAIRYVTSLSDINFTIIAYIVIFSLIGAIIIFAVLISGRFFVRSIVGPIKEMSQTARNIASGDFETTKITSKYDDEIGDLAESINYMAHELKQTEQLKNDFISRVSHELRTPLTAIKGWSETMLLTGTDIDQGTFKKGMTIILKESGRLTSIVEELLDISRIQSGRMKLMTEKIDLVAELDEAVYMLKERSIQERKHLMFDSPIEPFPPVMGDKNRLRQVFLNIIDNALKYTPEGGNVIVQILNKETNIEVLISDTGCGIAPEDLPKVKDKFYKANQNVGGSGIGLAVADEIVQMHGGTLDIESGIGVGTTVKISIPVYDESQSKEDKGEN</sequence>
<feature type="domain" description="Histidine kinase" evidence="10">
    <location>
        <begin position="255"/>
        <end position="471"/>
    </location>
</feature>
<dbReference type="AlphaFoldDB" id="A0A4P8XTY9"/>
<dbReference type="FunFam" id="1.10.287.130:FF:000001">
    <property type="entry name" value="Two-component sensor histidine kinase"/>
    <property type="match status" value="1"/>
</dbReference>
<dbReference type="Pfam" id="PF00672">
    <property type="entry name" value="HAMP"/>
    <property type="match status" value="1"/>
</dbReference>
<dbReference type="KEGG" id="ruj:E5Z56_03500"/>
<gene>
    <name evidence="12" type="ORF">E5Z56_03500</name>
</gene>
<keyword evidence="7" id="KW-0902">Two-component regulatory system</keyword>
<dbReference type="Gene3D" id="1.10.287.130">
    <property type="match status" value="1"/>
</dbReference>
<evidence type="ECO:0000256" key="7">
    <source>
        <dbReference type="ARBA" id="ARBA00023012"/>
    </source>
</evidence>
<reference evidence="12 13" key="1">
    <citation type="submission" date="2019-04" db="EMBL/GenBank/DDBJ databases">
        <authorList>
            <person name="Embree M."/>
            <person name="Gaffney J.R."/>
        </authorList>
    </citation>
    <scope>NUCLEOTIDE SEQUENCE [LARGE SCALE GENOMIC DNA]</scope>
    <source>
        <strain evidence="12 13">JE7A12</strain>
    </source>
</reference>
<proteinExistence type="predicted"/>
<name>A0A4P8XTY9_9FIRM</name>
<dbReference type="InterPro" id="IPR004358">
    <property type="entry name" value="Sig_transdc_His_kin-like_C"/>
</dbReference>
<dbReference type="SUPFAM" id="SSF55874">
    <property type="entry name" value="ATPase domain of HSP90 chaperone/DNA topoisomerase II/histidine kinase"/>
    <property type="match status" value="1"/>
</dbReference>
<dbReference type="Gene3D" id="3.30.565.10">
    <property type="entry name" value="Histidine kinase-like ATPase, C-terminal domain"/>
    <property type="match status" value="1"/>
</dbReference>
<dbReference type="Proteomes" id="UP000301475">
    <property type="component" value="Chromosome"/>
</dbReference>
<dbReference type="SUPFAM" id="SSF47384">
    <property type="entry name" value="Homodimeric domain of signal transducing histidine kinase"/>
    <property type="match status" value="1"/>
</dbReference>
<evidence type="ECO:0000256" key="2">
    <source>
        <dbReference type="ARBA" id="ARBA00004370"/>
    </source>
</evidence>
<keyword evidence="8 9" id="KW-0472">Membrane</keyword>
<keyword evidence="4" id="KW-0597">Phosphoprotein</keyword>
<dbReference type="PROSITE" id="PS50885">
    <property type="entry name" value="HAMP"/>
    <property type="match status" value="1"/>
</dbReference>
<dbReference type="Pfam" id="PF02518">
    <property type="entry name" value="HATPase_c"/>
    <property type="match status" value="1"/>
</dbReference>
<feature type="domain" description="HAMP" evidence="11">
    <location>
        <begin position="194"/>
        <end position="247"/>
    </location>
</feature>
<dbReference type="InterPro" id="IPR003660">
    <property type="entry name" value="HAMP_dom"/>
</dbReference>
<dbReference type="OrthoDB" id="2359336at2"/>
<dbReference type="InterPro" id="IPR036097">
    <property type="entry name" value="HisK_dim/P_sf"/>
</dbReference>
<evidence type="ECO:0000256" key="1">
    <source>
        <dbReference type="ARBA" id="ARBA00000085"/>
    </source>
</evidence>
<dbReference type="CDD" id="cd06225">
    <property type="entry name" value="HAMP"/>
    <property type="match status" value="1"/>
</dbReference>
<dbReference type="PANTHER" id="PTHR43711">
    <property type="entry name" value="TWO-COMPONENT HISTIDINE KINASE"/>
    <property type="match status" value="1"/>
</dbReference>
<dbReference type="InterPro" id="IPR005467">
    <property type="entry name" value="His_kinase_dom"/>
</dbReference>